<dbReference type="PRINTS" id="PR01158">
    <property type="entry name" value="TOPISMRASEII"/>
</dbReference>
<evidence type="ECO:0000256" key="11">
    <source>
        <dbReference type="ARBA" id="ARBA00023235"/>
    </source>
</evidence>
<dbReference type="Gene3D" id="3.30.1490.30">
    <property type="match status" value="1"/>
</dbReference>
<evidence type="ECO:0000313" key="18">
    <source>
        <dbReference type="Proteomes" id="UP001489004"/>
    </source>
</evidence>
<dbReference type="InterPro" id="IPR020568">
    <property type="entry name" value="Ribosomal_Su5_D2-typ_SF"/>
</dbReference>
<dbReference type="Pfam" id="PF16898">
    <property type="entry name" value="TOPRIM_C"/>
    <property type="match status" value="1"/>
</dbReference>
<dbReference type="InterPro" id="IPR031660">
    <property type="entry name" value="TOPRIM_C"/>
</dbReference>
<feature type="compositionally biased region" description="Basic and acidic residues" evidence="14">
    <location>
        <begin position="1258"/>
        <end position="1272"/>
    </location>
</feature>
<feature type="compositionally biased region" description="Polar residues" evidence="14">
    <location>
        <begin position="1397"/>
        <end position="1407"/>
    </location>
</feature>
<dbReference type="GO" id="GO:0005634">
    <property type="term" value="C:nucleus"/>
    <property type="evidence" value="ECO:0007669"/>
    <property type="project" value="TreeGrafter"/>
</dbReference>
<organism evidence="17 18">
    <name type="scientific">[Myrmecia] bisecta</name>
    <dbReference type="NCBI Taxonomy" id="41462"/>
    <lineage>
        <taxon>Eukaryota</taxon>
        <taxon>Viridiplantae</taxon>
        <taxon>Chlorophyta</taxon>
        <taxon>core chlorophytes</taxon>
        <taxon>Trebouxiophyceae</taxon>
        <taxon>Trebouxiales</taxon>
        <taxon>Trebouxiaceae</taxon>
        <taxon>Myrmecia</taxon>
    </lineage>
</organism>
<dbReference type="Gene3D" id="3.40.50.670">
    <property type="match status" value="1"/>
</dbReference>
<feature type="compositionally biased region" description="Polar residues" evidence="14">
    <location>
        <begin position="1299"/>
        <end position="1326"/>
    </location>
</feature>
<evidence type="ECO:0000256" key="12">
    <source>
        <dbReference type="PROSITE-ProRule" id="PRU01384"/>
    </source>
</evidence>
<feature type="compositionally biased region" description="Basic residues" evidence="14">
    <location>
        <begin position="1175"/>
        <end position="1188"/>
    </location>
</feature>
<dbReference type="InterPro" id="IPR034157">
    <property type="entry name" value="TOPRIM_TopoII"/>
</dbReference>
<comment type="similarity">
    <text evidence="4 13">Belongs to the type II topoisomerase family.</text>
</comment>
<dbReference type="PANTHER" id="PTHR10169">
    <property type="entry name" value="DNA TOPOISOMERASE/GYRASE"/>
    <property type="match status" value="1"/>
</dbReference>
<dbReference type="GO" id="GO:0006265">
    <property type="term" value="P:DNA topological change"/>
    <property type="evidence" value="ECO:0007669"/>
    <property type="project" value="UniProtKB-UniRule"/>
</dbReference>
<dbReference type="SUPFAM" id="SSF54211">
    <property type="entry name" value="Ribosomal protein S5 domain 2-like"/>
    <property type="match status" value="1"/>
</dbReference>
<name>A0AAW1PU26_9CHLO</name>
<dbReference type="EMBL" id="JALJOR010000008">
    <property type="protein sequence ID" value="KAK9813255.1"/>
    <property type="molecule type" value="Genomic_DNA"/>
</dbReference>
<dbReference type="CDD" id="cd16930">
    <property type="entry name" value="HATPase_TopII-like"/>
    <property type="match status" value="1"/>
</dbReference>
<dbReference type="GO" id="GO:0005524">
    <property type="term" value="F:ATP binding"/>
    <property type="evidence" value="ECO:0007669"/>
    <property type="project" value="UniProtKB-UniRule"/>
</dbReference>
<evidence type="ECO:0000256" key="3">
    <source>
        <dbReference type="ARBA" id="ARBA00001946"/>
    </source>
</evidence>
<dbReference type="InterPro" id="IPR018522">
    <property type="entry name" value="TopoIIA_CS"/>
</dbReference>
<comment type="cofactor">
    <cofactor evidence="2">
        <name>Ca(2+)</name>
        <dbReference type="ChEBI" id="CHEBI:29108"/>
    </cofactor>
</comment>
<dbReference type="Gene3D" id="3.90.199.10">
    <property type="entry name" value="Topoisomerase II, domain 5"/>
    <property type="match status" value="1"/>
</dbReference>
<dbReference type="InterPro" id="IPR006171">
    <property type="entry name" value="TOPRIM_dom"/>
</dbReference>
<dbReference type="InterPro" id="IPR050634">
    <property type="entry name" value="DNA_Topoisomerase_II"/>
</dbReference>
<sequence>MAAEGETGSPALHKAPGASSRAVLKPTTAHNIGGSKSIEDIYQKKTQLEHIVLRPDTYIGSTEVQEQTLWVHDGDGLALRPVHYVPGLYKIFDEILVNAADNKVRDPAMDKLSVDIDVAANSIRILNNGEGVPVEVHKEEKVYVPELIFGHLLTSSNYNDTDEKVTGGRNGYGAKLANIFSTEFTIETCDGRRKRRYVQTFRNNMTVKSEPRISACKATDSWTCVTFKPDLAKFGMSSLDADTVALMRKRVYDMAGVLGKSVKVSFNGDNLPVKTFQDYVGLYLAHPAEARVYAKVGDRWEVCVCVSEGQFQQVSFVNSICTMKGGTHVNYLIDQLTKALCDHINKKDKKANVKPFMVKNYLSIFVNCMIVNPAFDSQTKETLTLKASSFGSECKLPDAFVKKLANSTNLVDTVLSFATFKQSKELKKGDGAKRSRLTGIPKLDDANDAGGRHSEDCTLILTEGDSAKTLAVSGLSVVGRDRFGVFPLRGKLLNVRDASAAQVSGNAEIQNIKQILGLQHGKEYDSTKQLRYGHLMIMTDQDHDGSHIKGLIMNFFHTYYPSLLKLPGFLIEFITPIVKATKGTQVKAFYTLPEYEAWKAERGAGTWEIKYYKGLGTSTEKEAKAYFADIDRHRKEFVWGGDEDAAAIEMAFSKKKIEERKAWLKQFVPGTFLDQSGEFITYSNFINKELILFSRADLDRSIPSMVDGLKPGQRKIMFCCFKRNLKTDVKVAQLVGYISEHSAYHHGEASLGTTIIGLAQRFVGSNNINLLYPAGQFGSRLQGGKDAANPRYIHTKLAGMTRHLFNAADDNLLAYLSEEGQSIEPTWYVPIVPLVLINGAEGIGTGWSTSVPNYNPREIVANLQRLLDGEELVPMKPWYRAFTGTVEEVPGKTLGKSYAINGVIKQADDTSLEVTELPIRRWTQDYKEFLEGLIKPEDKAAQPFIQEYKEHHRGPNVHFSLQLTEAKMAEAQAAGLMAKFKLTSKVSIGNMVLFDRDGIIRRYESPEAIMTDFFELRMEFYNKRRLHLIQTAENQLLRLSNKVRFILAVVHGELHVSNRKKVDIVAALEEAGFDKLASGKTKAGMSEAGEGEEAGPAGPLSYDYLLSMPIYSLTLEKVLALESEAADKAGEVERLRMTSEKQLYHADLAAFLEALEAQDAEDAQEDADLEGQRRQAARRAGAPRKANKAKPAGSEQDDDDDFMPSKVRRAAAMPRAAAKSRTSKPASTATSQPTMEANKTTSPPGVPETDLLSTTADSKADTAAHQGKDTSLADRLAGRMGQLSMRPPVGSTEAADRPASTSSGAAPRVSGSTADQLGPKASTTLRRQAAGKAAIPKRKAKGDGEATALAKLGPDAADASASPAVKPQDKVRRMRPSPFHKGSGASKLAKQPLVELQVSSGQAGSTCATDTAPAPRASRRAATAAKIAYVELSSDESNGDADEDSDFALSD</sequence>
<dbReference type="InterPro" id="IPR001154">
    <property type="entry name" value="TopoII_euk"/>
</dbReference>
<dbReference type="InterPro" id="IPR013760">
    <property type="entry name" value="Topo_IIA-like_dom_sf"/>
</dbReference>
<feature type="domain" description="Topo IIA-type catalytic" evidence="16">
    <location>
        <begin position="702"/>
        <end position="1148"/>
    </location>
</feature>
<dbReference type="InterPro" id="IPR003594">
    <property type="entry name" value="HATPase_dom"/>
</dbReference>
<dbReference type="Proteomes" id="UP001489004">
    <property type="component" value="Unassembled WGS sequence"/>
</dbReference>
<dbReference type="Gene3D" id="3.30.565.10">
    <property type="entry name" value="Histidine kinase-like ATPase, C-terminal domain"/>
    <property type="match status" value="1"/>
</dbReference>
<evidence type="ECO:0000256" key="9">
    <source>
        <dbReference type="ARBA" id="ARBA00023029"/>
    </source>
</evidence>
<evidence type="ECO:0000259" key="16">
    <source>
        <dbReference type="PROSITE" id="PS52040"/>
    </source>
</evidence>
<dbReference type="InterPro" id="IPR036890">
    <property type="entry name" value="HATPase_C_sf"/>
</dbReference>
<dbReference type="FunFam" id="3.30.565.10:FF:000004">
    <property type="entry name" value="DNA topoisomerase 2"/>
    <property type="match status" value="1"/>
</dbReference>
<feature type="compositionally biased region" description="Acidic residues" evidence="14">
    <location>
        <begin position="1433"/>
        <end position="1451"/>
    </location>
</feature>
<comment type="function">
    <text evidence="13">Control of topological states of DNA by transient breakage and subsequent rejoining of DNA strands. Topoisomerase II makes double-strand breaks.</text>
</comment>
<dbReference type="InterPro" id="IPR013757">
    <property type="entry name" value="Topo_IIA_A_a_sf"/>
</dbReference>
<dbReference type="PROSITE" id="PS52040">
    <property type="entry name" value="TOPO_IIA"/>
    <property type="match status" value="1"/>
</dbReference>
<dbReference type="InterPro" id="IPR002205">
    <property type="entry name" value="Topo_IIA_dom_A"/>
</dbReference>
<protein>
    <recommendedName>
        <fullName evidence="13">DNA topoisomerase 2</fullName>
        <ecNumber evidence="13">5.6.2.2</ecNumber>
    </recommendedName>
</protein>
<dbReference type="InterPro" id="IPR013758">
    <property type="entry name" value="Topo_IIA_A/C_ab"/>
</dbReference>
<dbReference type="GO" id="GO:0046872">
    <property type="term" value="F:metal ion binding"/>
    <property type="evidence" value="ECO:0007669"/>
    <property type="project" value="UniProtKB-KW"/>
</dbReference>
<evidence type="ECO:0000256" key="8">
    <source>
        <dbReference type="ARBA" id="ARBA00022842"/>
    </source>
</evidence>
<comment type="caution">
    <text evidence="17">The sequence shown here is derived from an EMBL/GenBank/DDBJ whole genome shotgun (WGS) entry which is preliminary data.</text>
</comment>
<keyword evidence="7 13" id="KW-0067">ATP-binding</keyword>
<keyword evidence="18" id="KW-1185">Reference proteome</keyword>
<dbReference type="GO" id="GO:0003677">
    <property type="term" value="F:DNA binding"/>
    <property type="evidence" value="ECO:0007669"/>
    <property type="project" value="UniProtKB-UniRule"/>
</dbReference>
<evidence type="ECO:0000313" key="17">
    <source>
        <dbReference type="EMBL" id="KAK9813255.1"/>
    </source>
</evidence>
<feature type="compositionally biased region" description="Polar residues" evidence="14">
    <location>
        <begin position="1223"/>
        <end position="1243"/>
    </location>
</feature>
<dbReference type="EC" id="5.6.2.2" evidence="13"/>
<dbReference type="FunFam" id="3.40.50.670:FF:000001">
    <property type="entry name" value="DNA topoisomerase 2"/>
    <property type="match status" value="2"/>
</dbReference>
<evidence type="ECO:0000256" key="13">
    <source>
        <dbReference type="RuleBase" id="RU362094"/>
    </source>
</evidence>
<keyword evidence="10 12" id="KW-0238">DNA-binding</keyword>
<dbReference type="GO" id="GO:0000819">
    <property type="term" value="P:sister chromatid segregation"/>
    <property type="evidence" value="ECO:0007669"/>
    <property type="project" value="TreeGrafter"/>
</dbReference>
<feature type="domain" description="Toprim" evidence="15">
    <location>
        <begin position="457"/>
        <end position="571"/>
    </location>
</feature>
<evidence type="ECO:0000256" key="1">
    <source>
        <dbReference type="ARBA" id="ARBA00000185"/>
    </source>
</evidence>
<keyword evidence="8" id="KW-0460">Magnesium</keyword>
<dbReference type="FunFam" id="3.30.1490.30:FF:000001">
    <property type="entry name" value="DNA topoisomerase 2"/>
    <property type="match status" value="1"/>
</dbReference>
<dbReference type="Pfam" id="PF00521">
    <property type="entry name" value="DNA_topoisoIV"/>
    <property type="match status" value="1"/>
</dbReference>
<evidence type="ECO:0000256" key="7">
    <source>
        <dbReference type="ARBA" id="ARBA00022840"/>
    </source>
</evidence>
<dbReference type="SMART" id="SM00433">
    <property type="entry name" value="TOP2c"/>
    <property type="match status" value="1"/>
</dbReference>
<keyword evidence="6 13" id="KW-0547">Nucleotide-binding</keyword>
<feature type="active site" description="O-(5'-phospho-DNA)-tyrosine intermediate" evidence="12">
    <location>
        <position position="792"/>
    </location>
</feature>
<evidence type="ECO:0000256" key="10">
    <source>
        <dbReference type="ARBA" id="ARBA00023125"/>
    </source>
</evidence>
<evidence type="ECO:0000256" key="2">
    <source>
        <dbReference type="ARBA" id="ARBA00001913"/>
    </source>
</evidence>
<dbReference type="Pfam" id="PF01751">
    <property type="entry name" value="Toprim"/>
    <property type="match status" value="1"/>
</dbReference>
<gene>
    <name evidence="17" type="ORF">WJX72_011500</name>
</gene>
<dbReference type="FunFam" id="3.30.230.10:FF:000008">
    <property type="entry name" value="DNA topoisomerase 2"/>
    <property type="match status" value="1"/>
</dbReference>
<dbReference type="CDD" id="cd00187">
    <property type="entry name" value="TOP4c"/>
    <property type="match status" value="1"/>
</dbReference>
<reference evidence="17 18" key="1">
    <citation type="journal article" date="2024" name="Nat. Commun.">
        <title>Phylogenomics reveals the evolutionary origins of lichenization in chlorophyte algae.</title>
        <authorList>
            <person name="Puginier C."/>
            <person name="Libourel C."/>
            <person name="Otte J."/>
            <person name="Skaloud P."/>
            <person name="Haon M."/>
            <person name="Grisel S."/>
            <person name="Petersen M."/>
            <person name="Berrin J.G."/>
            <person name="Delaux P.M."/>
            <person name="Dal Grande F."/>
            <person name="Keller J."/>
        </authorList>
    </citation>
    <scope>NUCLEOTIDE SEQUENCE [LARGE SCALE GENOMIC DNA]</scope>
    <source>
        <strain evidence="17 18">SAG 2043</strain>
    </source>
</reference>
<dbReference type="GO" id="GO:0003918">
    <property type="term" value="F:DNA topoisomerase type II (double strand cut, ATP-hydrolyzing) activity"/>
    <property type="evidence" value="ECO:0007669"/>
    <property type="project" value="UniProtKB-UniRule"/>
</dbReference>
<dbReference type="SUPFAM" id="SSF55874">
    <property type="entry name" value="ATPase domain of HSP90 chaperone/DNA topoisomerase II/histidine kinase"/>
    <property type="match status" value="1"/>
</dbReference>
<feature type="region of interest" description="Disordered" evidence="14">
    <location>
        <begin position="1"/>
        <end position="31"/>
    </location>
</feature>
<feature type="compositionally biased region" description="Low complexity" evidence="14">
    <location>
        <begin position="1354"/>
        <end position="1364"/>
    </location>
</feature>
<dbReference type="GO" id="GO:0000712">
    <property type="term" value="P:resolution of meiotic recombination intermediates"/>
    <property type="evidence" value="ECO:0007669"/>
    <property type="project" value="TreeGrafter"/>
</dbReference>
<feature type="compositionally biased region" description="Acidic residues" evidence="14">
    <location>
        <begin position="1159"/>
        <end position="1169"/>
    </location>
</feature>
<evidence type="ECO:0000256" key="5">
    <source>
        <dbReference type="ARBA" id="ARBA00022723"/>
    </source>
</evidence>
<dbReference type="InterPro" id="IPR013506">
    <property type="entry name" value="Topo_IIA_bsu_dom2"/>
</dbReference>
<accession>A0AAW1PU26</accession>
<dbReference type="InterPro" id="IPR013759">
    <property type="entry name" value="Topo_IIA_B_C"/>
</dbReference>
<comment type="cofactor">
    <cofactor evidence="3">
        <name>Mg(2+)</name>
        <dbReference type="ChEBI" id="CHEBI:18420"/>
    </cofactor>
</comment>
<dbReference type="FunFam" id="3.30.1360.40:FF:000003">
    <property type="entry name" value="DNA topoisomerase 2"/>
    <property type="match status" value="1"/>
</dbReference>
<dbReference type="SMART" id="SM00434">
    <property type="entry name" value="TOP4c"/>
    <property type="match status" value="1"/>
</dbReference>
<dbReference type="Pfam" id="PF00204">
    <property type="entry name" value="DNA_gyraseB"/>
    <property type="match status" value="1"/>
</dbReference>
<feature type="compositionally biased region" description="Low complexity" evidence="14">
    <location>
        <begin position="1408"/>
        <end position="1425"/>
    </location>
</feature>
<evidence type="ECO:0000259" key="15">
    <source>
        <dbReference type="PROSITE" id="PS50880"/>
    </source>
</evidence>
<dbReference type="PRINTS" id="PR00418">
    <property type="entry name" value="TPI2FAMILY"/>
</dbReference>
<keyword evidence="5" id="KW-0479">Metal-binding</keyword>
<dbReference type="Gene3D" id="1.10.268.10">
    <property type="entry name" value="Topoisomerase, domain 3"/>
    <property type="match status" value="1"/>
</dbReference>
<dbReference type="PANTHER" id="PTHR10169:SF38">
    <property type="entry name" value="DNA TOPOISOMERASE 2"/>
    <property type="match status" value="1"/>
</dbReference>
<dbReference type="PROSITE" id="PS00177">
    <property type="entry name" value="TOPOISOMERASE_II"/>
    <property type="match status" value="1"/>
</dbReference>
<evidence type="ECO:0000256" key="6">
    <source>
        <dbReference type="ARBA" id="ARBA00022741"/>
    </source>
</evidence>
<dbReference type="Gene3D" id="3.30.230.10">
    <property type="match status" value="1"/>
</dbReference>
<dbReference type="CDD" id="cd03365">
    <property type="entry name" value="TOPRIM_TopoIIA"/>
    <property type="match status" value="1"/>
</dbReference>
<dbReference type="FunFam" id="3.90.199.10:FF:000002">
    <property type="entry name" value="DNA topoisomerase 2"/>
    <property type="match status" value="1"/>
</dbReference>
<comment type="subunit">
    <text evidence="13">Homodimer.</text>
</comment>
<keyword evidence="9 12" id="KW-0799">Topoisomerase</keyword>
<feature type="region of interest" description="Disordered" evidence="14">
    <location>
        <begin position="1159"/>
        <end position="1451"/>
    </location>
</feature>
<dbReference type="Gene3D" id="3.30.1360.40">
    <property type="match status" value="1"/>
</dbReference>
<dbReference type="PROSITE" id="PS50880">
    <property type="entry name" value="TOPRIM"/>
    <property type="match status" value="1"/>
</dbReference>
<proteinExistence type="inferred from homology"/>
<comment type="catalytic activity">
    <reaction evidence="1 12 13">
        <text>ATP-dependent breakage, passage and rejoining of double-stranded DNA.</text>
        <dbReference type="EC" id="5.6.2.2"/>
    </reaction>
</comment>
<evidence type="ECO:0000256" key="4">
    <source>
        <dbReference type="ARBA" id="ARBA00011080"/>
    </source>
</evidence>
<keyword evidence="11 12" id="KW-0413">Isomerase</keyword>
<dbReference type="Pfam" id="PF02518">
    <property type="entry name" value="HATPase_c"/>
    <property type="match status" value="1"/>
</dbReference>
<dbReference type="InterPro" id="IPR001241">
    <property type="entry name" value="Topo_IIA"/>
</dbReference>
<dbReference type="SUPFAM" id="SSF56719">
    <property type="entry name" value="Type II DNA topoisomerase"/>
    <property type="match status" value="1"/>
</dbReference>
<evidence type="ECO:0000256" key="14">
    <source>
        <dbReference type="SAM" id="MobiDB-lite"/>
    </source>
</evidence>
<dbReference type="CDD" id="cd03481">
    <property type="entry name" value="TopoIIA_Trans_ScTopoIIA"/>
    <property type="match status" value="1"/>
</dbReference>
<dbReference type="InterPro" id="IPR014721">
    <property type="entry name" value="Ribsml_uS5_D2-typ_fold_subgr"/>
</dbReference>